<protein>
    <submittedName>
        <fullName evidence="3">Transposase</fullName>
    </submittedName>
</protein>
<organism evidence="3">
    <name type="scientific">Onchocerca flexuosa</name>
    <dbReference type="NCBI Taxonomy" id="387005"/>
    <lineage>
        <taxon>Eukaryota</taxon>
        <taxon>Metazoa</taxon>
        <taxon>Ecdysozoa</taxon>
        <taxon>Nematoda</taxon>
        <taxon>Chromadorea</taxon>
        <taxon>Rhabditida</taxon>
        <taxon>Spirurina</taxon>
        <taxon>Spiruromorpha</taxon>
        <taxon>Filarioidea</taxon>
        <taxon>Onchocercidae</taxon>
        <taxon>Onchocerca</taxon>
    </lineage>
</organism>
<reference evidence="3" key="1">
    <citation type="submission" date="2016-06" db="UniProtKB">
        <authorList>
            <consortium name="WormBaseParasite"/>
        </authorList>
    </citation>
    <scope>IDENTIFICATION</scope>
</reference>
<accession>A0A183HWV9</accession>
<name>A0A183HWV9_9BILA</name>
<sequence length="38" mass="4453">MGRKPRAMIIDTPFSSVIKERAMQVCVRHICKHYTYSV</sequence>
<dbReference type="EMBL" id="UZAJ01017967">
    <property type="protein sequence ID" value="VDO80813.1"/>
    <property type="molecule type" value="Genomic_DNA"/>
</dbReference>
<reference evidence="1 2" key="2">
    <citation type="submission" date="2018-11" db="EMBL/GenBank/DDBJ databases">
        <authorList>
            <consortium name="Pathogen Informatics"/>
        </authorList>
    </citation>
    <scope>NUCLEOTIDE SEQUENCE [LARGE SCALE GENOMIC DNA]</scope>
</reference>
<keyword evidence="2" id="KW-1185">Reference proteome</keyword>
<dbReference type="Proteomes" id="UP000267606">
    <property type="component" value="Unassembled WGS sequence"/>
</dbReference>
<gene>
    <name evidence="1" type="ORF">OFLC_LOCUS11975</name>
</gene>
<evidence type="ECO:0000313" key="3">
    <source>
        <dbReference type="WBParaSite" id="OFLC_0001197101-mRNA-1"/>
    </source>
</evidence>
<dbReference type="WBParaSite" id="OFLC_0001197101-mRNA-1">
    <property type="protein sequence ID" value="OFLC_0001197101-mRNA-1"/>
    <property type="gene ID" value="OFLC_0001197101"/>
</dbReference>
<proteinExistence type="predicted"/>
<evidence type="ECO:0000313" key="1">
    <source>
        <dbReference type="EMBL" id="VDO80813.1"/>
    </source>
</evidence>
<dbReference type="AlphaFoldDB" id="A0A183HWV9"/>
<evidence type="ECO:0000313" key="2">
    <source>
        <dbReference type="Proteomes" id="UP000267606"/>
    </source>
</evidence>